<dbReference type="AlphaFoldDB" id="A0A6J2XWD7"/>
<proteinExistence type="predicted"/>
<dbReference type="PROSITE" id="PS00216">
    <property type="entry name" value="SUGAR_TRANSPORT_1"/>
    <property type="match status" value="1"/>
</dbReference>
<feature type="transmembrane region" description="Helical" evidence="6">
    <location>
        <begin position="258"/>
        <end position="282"/>
    </location>
</feature>
<dbReference type="FunFam" id="1.20.1250.20:FF:000249">
    <property type="entry name" value="facilitated trehalose transporter Tret1"/>
    <property type="match status" value="1"/>
</dbReference>
<keyword evidence="8" id="KW-1185">Reference proteome</keyword>
<feature type="transmembrane region" description="Helical" evidence="6">
    <location>
        <begin position="322"/>
        <end position="342"/>
    </location>
</feature>
<feature type="transmembrane region" description="Helical" evidence="6">
    <location>
        <begin position="420"/>
        <end position="444"/>
    </location>
</feature>
<dbReference type="RefSeq" id="XP_030754934.1">
    <property type="nucleotide sequence ID" value="XM_030899074.1"/>
</dbReference>
<dbReference type="PRINTS" id="PR00171">
    <property type="entry name" value="SUGRTRNSPORT"/>
</dbReference>
<evidence type="ECO:0000256" key="3">
    <source>
        <dbReference type="ARBA" id="ARBA00022989"/>
    </source>
</evidence>
<evidence type="ECO:0000259" key="7">
    <source>
        <dbReference type="PROSITE" id="PS50850"/>
    </source>
</evidence>
<feature type="transmembrane region" description="Helical" evidence="6">
    <location>
        <begin position="143"/>
        <end position="162"/>
    </location>
</feature>
<keyword evidence="5" id="KW-0325">Glycoprotein</keyword>
<keyword evidence="3 6" id="KW-1133">Transmembrane helix</keyword>
<gene>
    <name evidence="9 10" type="primary">LOC115881538</name>
</gene>
<dbReference type="InterPro" id="IPR003663">
    <property type="entry name" value="Sugar/inositol_transpt"/>
</dbReference>
<keyword evidence="2 6" id="KW-0812">Transmembrane</keyword>
<dbReference type="InterPro" id="IPR036259">
    <property type="entry name" value="MFS_trans_sf"/>
</dbReference>
<evidence type="ECO:0000256" key="4">
    <source>
        <dbReference type="ARBA" id="ARBA00023136"/>
    </source>
</evidence>
<evidence type="ECO:0000256" key="5">
    <source>
        <dbReference type="ARBA" id="ARBA00023180"/>
    </source>
</evidence>
<feature type="transmembrane region" description="Helical" evidence="6">
    <location>
        <begin position="393"/>
        <end position="414"/>
    </location>
</feature>
<feature type="transmembrane region" description="Helical" evidence="6">
    <location>
        <begin position="59"/>
        <end position="79"/>
    </location>
</feature>
<organism evidence="8 10">
    <name type="scientific">Sitophilus oryzae</name>
    <name type="common">Rice weevil</name>
    <name type="synonym">Curculio oryzae</name>
    <dbReference type="NCBI Taxonomy" id="7048"/>
    <lineage>
        <taxon>Eukaryota</taxon>
        <taxon>Metazoa</taxon>
        <taxon>Ecdysozoa</taxon>
        <taxon>Arthropoda</taxon>
        <taxon>Hexapoda</taxon>
        <taxon>Insecta</taxon>
        <taxon>Pterygota</taxon>
        <taxon>Neoptera</taxon>
        <taxon>Endopterygota</taxon>
        <taxon>Coleoptera</taxon>
        <taxon>Polyphaga</taxon>
        <taxon>Cucujiformia</taxon>
        <taxon>Curculionidae</taxon>
        <taxon>Dryophthorinae</taxon>
        <taxon>Sitophilus</taxon>
    </lineage>
</organism>
<evidence type="ECO:0000256" key="6">
    <source>
        <dbReference type="SAM" id="Phobius"/>
    </source>
</evidence>
<comment type="subcellular location">
    <subcellularLocation>
        <location evidence="1">Membrane</location>
        <topology evidence="1">Multi-pass membrane protein</topology>
    </subcellularLocation>
</comment>
<dbReference type="Proteomes" id="UP000504635">
    <property type="component" value="Unplaced"/>
</dbReference>
<dbReference type="OrthoDB" id="6612291at2759"/>
<protein>
    <submittedName>
        <fullName evidence="9 10">Facilitated trehalose transporter Tret1-like</fullName>
    </submittedName>
</protein>
<dbReference type="InterPro" id="IPR020846">
    <property type="entry name" value="MFS_dom"/>
</dbReference>
<sequence length="492" mass="55031">MLKKLEKFWEFGIGRMALAAFCAHSVSISIGMCQGYSAVWIPQLESLNEFGITSTQSSWLASLGAITNPIGSILSGVLAEWLGRKRSIQISSIPFIIGWVLIGLGRNIAWLYAGRLITGIAAGMSTASYTYVGEITTPTTRGFLQTLGPICASFGILLTYVLGYVLHWTTVALISTAFAVFSMITMQAMPESPAHLVKISGGNINEKSDAYKAYFFFSRNIVVAQQEIQKASEANNNEKQPQKSLKELYLSPETTRPFCLLVTLFLLQELSGIYTILYYAVQFFAETNLQIDDYVSSITVGTIRFAMSIVCAFLINKLGRKTLCTFSSFGMTLSVLILGLYVKYYEIYPDQDKILKMLPLFCVIFNVLFSMVGMLPIPWILCGELFPLRVRPIMAGVVICMAQTFIFICVKIYYNMVDFLGFSGTIFTFFVASTLSMFFCKYVLPETRNKSLEEIEAYFRGSKKQKDNLRDNDGVENRGFDIQSEEISVVTR</sequence>
<dbReference type="InterPro" id="IPR050549">
    <property type="entry name" value="MFS_Trehalose_Transporter"/>
</dbReference>
<dbReference type="PROSITE" id="PS50850">
    <property type="entry name" value="MFS"/>
    <property type="match status" value="1"/>
</dbReference>
<dbReference type="InterPro" id="IPR005828">
    <property type="entry name" value="MFS_sugar_transport-like"/>
</dbReference>
<evidence type="ECO:0000256" key="1">
    <source>
        <dbReference type="ARBA" id="ARBA00004141"/>
    </source>
</evidence>
<dbReference type="GO" id="GO:0016020">
    <property type="term" value="C:membrane"/>
    <property type="evidence" value="ECO:0007669"/>
    <property type="project" value="UniProtKB-SubCell"/>
</dbReference>
<evidence type="ECO:0000313" key="10">
    <source>
        <dbReference type="RefSeq" id="XP_030754934.1"/>
    </source>
</evidence>
<dbReference type="SUPFAM" id="SSF103473">
    <property type="entry name" value="MFS general substrate transporter"/>
    <property type="match status" value="1"/>
</dbReference>
<dbReference type="RefSeq" id="XP_030754933.1">
    <property type="nucleotide sequence ID" value="XM_030899073.1"/>
</dbReference>
<feature type="transmembrane region" description="Helical" evidence="6">
    <location>
        <begin position="294"/>
        <end position="315"/>
    </location>
</feature>
<feature type="domain" description="Major facilitator superfamily (MFS) profile" evidence="7">
    <location>
        <begin position="1"/>
        <end position="448"/>
    </location>
</feature>
<dbReference type="InterPro" id="IPR005829">
    <property type="entry name" value="Sugar_transporter_CS"/>
</dbReference>
<dbReference type="PANTHER" id="PTHR48021">
    <property type="match status" value="1"/>
</dbReference>
<dbReference type="GO" id="GO:0022857">
    <property type="term" value="F:transmembrane transporter activity"/>
    <property type="evidence" value="ECO:0007669"/>
    <property type="project" value="InterPro"/>
</dbReference>
<dbReference type="Gene3D" id="1.20.1250.20">
    <property type="entry name" value="MFS general substrate transporter like domains"/>
    <property type="match status" value="1"/>
</dbReference>
<keyword evidence="4 6" id="KW-0472">Membrane</keyword>
<dbReference type="PANTHER" id="PTHR48021:SF32">
    <property type="entry name" value="FACILITATED TREHALOSE TRANSPORTER TRET1-2 HOMOLOG-LIKE PROTEIN"/>
    <property type="match status" value="1"/>
</dbReference>
<dbReference type="KEGG" id="soy:115881538"/>
<reference evidence="9 10" key="1">
    <citation type="submission" date="2025-04" db="UniProtKB">
        <authorList>
            <consortium name="RefSeq"/>
        </authorList>
    </citation>
    <scope>IDENTIFICATION</scope>
    <source>
        <tissue evidence="9 10">Gonads</tissue>
    </source>
</reference>
<feature type="transmembrane region" description="Helical" evidence="6">
    <location>
        <begin position="354"/>
        <end position="381"/>
    </location>
</feature>
<name>A0A6J2XWD7_SITOR</name>
<accession>A0A6J2XWD7</accession>
<dbReference type="GeneID" id="115881538"/>
<evidence type="ECO:0000313" key="8">
    <source>
        <dbReference type="Proteomes" id="UP000504635"/>
    </source>
</evidence>
<feature type="transmembrane region" description="Helical" evidence="6">
    <location>
        <begin position="86"/>
        <end position="104"/>
    </location>
</feature>
<dbReference type="Pfam" id="PF00083">
    <property type="entry name" value="Sugar_tr"/>
    <property type="match status" value="1"/>
</dbReference>
<evidence type="ECO:0000256" key="2">
    <source>
        <dbReference type="ARBA" id="ARBA00022692"/>
    </source>
</evidence>
<evidence type="ECO:0000313" key="9">
    <source>
        <dbReference type="RefSeq" id="XP_030754933.1"/>
    </source>
</evidence>